<comment type="function">
    <text evidence="2">Catalyzes an amino-pyrimidine hydrolysis reaction at the C5' of the pyrimidine moiety of thiamine compounds, a reaction that is part of a thiamine salvage pathway.</text>
</comment>
<comment type="pathway">
    <text evidence="1 2">Cofactor biosynthesis; thiamine diphosphate biosynthesis.</text>
</comment>
<dbReference type="InterPro" id="IPR050967">
    <property type="entry name" value="Thiamine_Salvage_TenA"/>
</dbReference>
<proteinExistence type="inferred from homology"/>
<sequence>MAGATAFCDEVWARAAKLVRAIHEHPFNTELEAGTLDRDRFAFYIVQDSRYLIAFGKALATASTRATDVDEAAFFAQAAHTALVVERSLHAGYIEEFGLSAADLEGIVTSPTCLGYSSYLQATALAEPYPVLVAALLPCFWVYEDVGSAIFERTRDVEKHPYRAWINTYADPEFAASVERVKQIADRHAATAEPPVREAMTEAFLRATEYEWLFWDSAYRRETWPTAQWLS</sequence>
<keyword evidence="5" id="KW-1185">Reference proteome</keyword>
<dbReference type="SUPFAM" id="SSF48613">
    <property type="entry name" value="Heme oxygenase-like"/>
    <property type="match status" value="1"/>
</dbReference>
<dbReference type="CDD" id="cd19365">
    <property type="entry name" value="TenA_C-like"/>
    <property type="match status" value="1"/>
</dbReference>
<keyword evidence="2" id="KW-0378">Hydrolase</keyword>
<dbReference type="UniPathway" id="UPA00060"/>
<comment type="catalytic activity">
    <reaction evidence="2">
        <text>4-amino-5-aminomethyl-2-methylpyrimidine + H2O = 4-amino-5-hydroxymethyl-2-methylpyrimidine + NH4(+)</text>
        <dbReference type="Rhea" id="RHEA:31799"/>
        <dbReference type="ChEBI" id="CHEBI:15377"/>
        <dbReference type="ChEBI" id="CHEBI:16892"/>
        <dbReference type="ChEBI" id="CHEBI:28938"/>
        <dbReference type="ChEBI" id="CHEBI:63416"/>
        <dbReference type="EC" id="3.5.99.2"/>
    </reaction>
</comment>
<comment type="caution">
    <text evidence="4">The sequence shown here is derived from an EMBL/GenBank/DDBJ whole genome shotgun (WGS) entry which is preliminary data.</text>
</comment>
<evidence type="ECO:0000313" key="5">
    <source>
        <dbReference type="Proteomes" id="UP000319213"/>
    </source>
</evidence>
<evidence type="ECO:0000313" key="4">
    <source>
        <dbReference type="EMBL" id="TQM75241.1"/>
    </source>
</evidence>
<gene>
    <name evidence="4" type="ORF">FHX40_1943</name>
</gene>
<dbReference type="Pfam" id="PF03070">
    <property type="entry name" value="TENA_THI-4"/>
    <property type="match status" value="1"/>
</dbReference>
<name>A0A543IXD9_9ACTN</name>
<comment type="catalytic activity">
    <reaction evidence="2">
        <text>thiamine + H2O = 5-(2-hydroxyethyl)-4-methylthiazole + 4-amino-5-hydroxymethyl-2-methylpyrimidine + H(+)</text>
        <dbReference type="Rhea" id="RHEA:17509"/>
        <dbReference type="ChEBI" id="CHEBI:15377"/>
        <dbReference type="ChEBI" id="CHEBI:15378"/>
        <dbReference type="ChEBI" id="CHEBI:16892"/>
        <dbReference type="ChEBI" id="CHEBI:17957"/>
        <dbReference type="ChEBI" id="CHEBI:18385"/>
        <dbReference type="EC" id="3.5.99.2"/>
    </reaction>
</comment>
<dbReference type="EC" id="3.5.99.2" evidence="2"/>
<dbReference type="PANTHER" id="PTHR43198:SF2">
    <property type="entry name" value="SI:CH1073-67J19.1-RELATED"/>
    <property type="match status" value="1"/>
</dbReference>
<dbReference type="RefSeq" id="WP_142259289.1">
    <property type="nucleotide sequence ID" value="NZ_BMPV01000007.1"/>
</dbReference>
<dbReference type="GO" id="GO:0009229">
    <property type="term" value="P:thiamine diphosphate biosynthetic process"/>
    <property type="evidence" value="ECO:0007669"/>
    <property type="project" value="UniProtKB-UniPathway"/>
</dbReference>
<comment type="similarity">
    <text evidence="2">Belongs to the TenA family.</text>
</comment>
<evidence type="ECO:0000259" key="3">
    <source>
        <dbReference type="Pfam" id="PF03070"/>
    </source>
</evidence>
<dbReference type="InterPro" id="IPR004305">
    <property type="entry name" value="Thiaminase-2/PQQC"/>
</dbReference>
<dbReference type="GO" id="GO:0009228">
    <property type="term" value="P:thiamine biosynthetic process"/>
    <property type="evidence" value="ECO:0007669"/>
    <property type="project" value="UniProtKB-KW"/>
</dbReference>
<evidence type="ECO:0000256" key="1">
    <source>
        <dbReference type="ARBA" id="ARBA00004948"/>
    </source>
</evidence>
<protein>
    <recommendedName>
        <fullName evidence="2">Aminopyrimidine aminohydrolase</fullName>
        <ecNumber evidence="2">3.5.99.2</ecNumber>
    </recommendedName>
</protein>
<dbReference type="GO" id="GO:0005829">
    <property type="term" value="C:cytosol"/>
    <property type="evidence" value="ECO:0007669"/>
    <property type="project" value="TreeGrafter"/>
</dbReference>
<dbReference type="InterPro" id="IPR016084">
    <property type="entry name" value="Haem_Oase-like_multi-hlx"/>
</dbReference>
<dbReference type="GO" id="GO:0050334">
    <property type="term" value="F:thiaminase activity"/>
    <property type="evidence" value="ECO:0007669"/>
    <property type="project" value="UniProtKB-EC"/>
</dbReference>
<dbReference type="Proteomes" id="UP000319213">
    <property type="component" value="Unassembled WGS sequence"/>
</dbReference>
<reference evidence="4 5" key="1">
    <citation type="submission" date="2019-06" db="EMBL/GenBank/DDBJ databases">
        <title>Sequencing the genomes of 1000 actinobacteria strains.</title>
        <authorList>
            <person name="Klenk H.-P."/>
        </authorList>
    </citation>
    <scope>NUCLEOTIDE SEQUENCE [LARGE SCALE GENOMIC DNA]</scope>
    <source>
        <strain evidence="4 5">DSM 43186</strain>
    </source>
</reference>
<keyword evidence="2" id="KW-0784">Thiamine biosynthesis</keyword>
<dbReference type="InterPro" id="IPR027574">
    <property type="entry name" value="Thiaminase_II"/>
</dbReference>
<dbReference type="AlphaFoldDB" id="A0A543IXD9"/>
<dbReference type="EMBL" id="VFPQ01000001">
    <property type="protein sequence ID" value="TQM75241.1"/>
    <property type="molecule type" value="Genomic_DNA"/>
</dbReference>
<dbReference type="NCBIfam" id="TIGR04306">
    <property type="entry name" value="salvage_TenA"/>
    <property type="match status" value="1"/>
</dbReference>
<accession>A0A543IXD9</accession>
<organism evidence="4 5">
    <name type="scientific">Thermopolyspora flexuosa</name>
    <dbReference type="NCBI Taxonomy" id="103836"/>
    <lineage>
        <taxon>Bacteria</taxon>
        <taxon>Bacillati</taxon>
        <taxon>Actinomycetota</taxon>
        <taxon>Actinomycetes</taxon>
        <taxon>Streptosporangiales</taxon>
        <taxon>Streptosporangiaceae</taxon>
        <taxon>Thermopolyspora</taxon>
    </lineage>
</organism>
<feature type="domain" description="Thiaminase-2/PQQC" evidence="3">
    <location>
        <begin position="12"/>
        <end position="220"/>
    </location>
</feature>
<dbReference type="PANTHER" id="PTHR43198">
    <property type="entry name" value="BIFUNCTIONAL TH2 PROTEIN"/>
    <property type="match status" value="1"/>
</dbReference>
<dbReference type="OrthoDB" id="34166at2"/>
<evidence type="ECO:0000256" key="2">
    <source>
        <dbReference type="RuleBase" id="RU363093"/>
    </source>
</evidence>
<dbReference type="Gene3D" id="1.20.910.10">
    <property type="entry name" value="Heme oxygenase-like"/>
    <property type="match status" value="1"/>
</dbReference>